<dbReference type="InterPro" id="IPR001584">
    <property type="entry name" value="Integrase_cat-core"/>
</dbReference>
<dbReference type="OrthoDB" id="999727at2759"/>
<dbReference type="RefSeq" id="XP_016512166.1">
    <property type="nucleotide sequence ID" value="XM_016656680.1"/>
</dbReference>
<dbReference type="PANTHER" id="PTHR37984:SF15">
    <property type="entry name" value="INTEGRASE CATALYTIC DOMAIN-CONTAINING PROTEIN"/>
    <property type="match status" value="1"/>
</dbReference>
<dbReference type="PROSITE" id="PS50994">
    <property type="entry name" value="INTEGRASE"/>
    <property type="match status" value="1"/>
</dbReference>
<dbReference type="SUPFAM" id="SSF53098">
    <property type="entry name" value="Ribonuclease H-like"/>
    <property type="match status" value="1"/>
</dbReference>
<organism evidence="2">
    <name type="scientific">Nicotiana tabacum</name>
    <name type="common">Common tobacco</name>
    <dbReference type="NCBI Taxonomy" id="4097"/>
    <lineage>
        <taxon>Eukaryota</taxon>
        <taxon>Viridiplantae</taxon>
        <taxon>Streptophyta</taxon>
        <taxon>Embryophyta</taxon>
        <taxon>Tracheophyta</taxon>
        <taxon>Spermatophyta</taxon>
        <taxon>Magnoliopsida</taxon>
        <taxon>eudicotyledons</taxon>
        <taxon>Gunneridae</taxon>
        <taxon>Pentapetalae</taxon>
        <taxon>asterids</taxon>
        <taxon>lamiids</taxon>
        <taxon>Solanales</taxon>
        <taxon>Solanaceae</taxon>
        <taxon>Nicotianoideae</taxon>
        <taxon>Nicotianeae</taxon>
        <taxon>Nicotiana</taxon>
    </lineage>
</organism>
<dbReference type="KEGG" id="nta:107829210"/>
<protein>
    <recommendedName>
        <fullName evidence="1">Integrase catalytic domain-containing protein</fullName>
    </recommendedName>
</protein>
<dbReference type="GO" id="GO:0003676">
    <property type="term" value="F:nucleic acid binding"/>
    <property type="evidence" value="ECO:0007669"/>
    <property type="project" value="InterPro"/>
</dbReference>
<proteinExistence type="predicted"/>
<accession>A0A1S4DFQ5</accession>
<dbReference type="InterPro" id="IPR012337">
    <property type="entry name" value="RNaseH-like_sf"/>
</dbReference>
<dbReference type="GO" id="GO:0015074">
    <property type="term" value="P:DNA integration"/>
    <property type="evidence" value="ECO:0007669"/>
    <property type="project" value="InterPro"/>
</dbReference>
<evidence type="ECO:0000259" key="1">
    <source>
        <dbReference type="PROSITE" id="PS50994"/>
    </source>
</evidence>
<dbReference type="AlphaFoldDB" id="A0A1S4DFQ5"/>
<dbReference type="STRING" id="4097.A0A1S4DFQ5"/>
<reference evidence="2" key="1">
    <citation type="submission" date="2025-08" db="UniProtKB">
        <authorList>
            <consortium name="RefSeq"/>
        </authorList>
    </citation>
    <scope>IDENTIFICATION</scope>
</reference>
<feature type="domain" description="Integrase catalytic" evidence="1">
    <location>
        <begin position="9"/>
        <end position="170"/>
    </location>
</feature>
<dbReference type="PANTHER" id="PTHR37984">
    <property type="entry name" value="PROTEIN CBG26694"/>
    <property type="match status" value="1"/>
</dbReference>
<gene>
    <name evidence="2" type="primary">LOC107829210</name>
</gene>
<dbReference type="Gene3D" id="3.30.420.10">
    <property type="entry name" value="Ribonuclease H-like superfamily/Ribonuclease H"/>
    <property type="match status" value="1"/>
</dbReference>
<evidence type="ECO:0000313" key="2">
    <source>
        <dbReference type="RefSeq" id="XP_016512166.1"/>
    </source>
</evidence>
<name>A0A1S4DFQ5_TOBAC</name>
<dbReference type="InterPro" id="IPR036397">
    <property type="entry name" value="RNaseH_sf"/>
</dbReference>
<dbReference type="PaxDb" id="4097-A0A1S4DFQ5"/>
<sequence length="242" mass="27949">MGCLAHLEAYQRPLVKEVHWFASLGVRLADFKEGGVVLRNRVESKFIVEVKEKQYDDPLLVQLKEGIYKHKIMAFSLGMFDGRGSHFTANLWEKSLQGLGTQVNLSTTFHPQTDGQAAQTIQTLKDMLRACLLDLKGIWDDRFPLTKFAYNTNYHASIQTAPFEALYGRRCNCISILRATHPSQNQHEEFQRENLRSIMRSHNCYVDRRYVTDQTRPTQVFEDNSAVYSTDRIHVSQPHLRS</sequence>
<dbReference type="InterPro" id="IPR050951">
    <property type="entry name" value="Retrovirus_Pol_polyprotein"/>
</dbReference>